<comment type="caution">
    <text evidence="3">The sequence shown here is derived from an EMBL/GenBank/DDBJ whole genome shotgun (WGS) entry which is preliminary data.</text>
</comment>
<keyword evidence="2" id="KW-1133">Transmembrane helix</keyword>
<sequence>MQKTKSKNNEGGEEDPGKRKTEQDIFEPNVRVLGHKKWHQGKCTGFPLQQKIVSSLSSKNAISDPSFMLLVVTGYAVVVVMLLSCLDWLVMAVRIVEQCESSVSMSISEEMQRTTITMQMQRTTITMQMKIEAMQKEIDAMQMRMRNGGEMN</sequence>
<gene>
    <name evidence="3" type="ORF">RHGRI_021808</name>
</gene>
<feature type="region of interest" description="Disordered" evidence="1">
    <location>
        <begin position="1"/>
        <end position="25"/>
    </location>
</feature>
<keyword evidence="2" id="KW-0472">Membrane</keyword>
<name>A0AAV6JMX0_9ERIC</name>
<dbReference type="AlphaFoldDB" id="A0AAV6JMX0"/>
<evidence type="ECO:0000313" key="3">
    <source>
        <dbReference type="EMBL" id="KAG5542078.1"/>
    </source>
</evidence>
<reference evidence="3" key="1">
    <citation type="submission" date="2020-08" db="EMBL/GenBank/DDBJ databases">
        <title>Plant Genome Project.</title>
        <authorList>
            <person name="Zhang R.-G."/>
        </authorList>
    </citation>
    <scope>NUCLEOTIDE SEQUENCE</scope>
    <source>
        <strain evidence="3">WSP0</strain>
        <tissue evidence="3">Leaf</tissue>
    </source>
</reference>
<proteinExistence type="predicted"/>
<dbReference type="Proteomes" id="UP000823749">
    <property type="component" value="Chromosome 7"/>
</dbReference>
<dbReference type="EMBL" id="JACTNZ010000007">
    <property type="protein sequence ID" value="KAG5542078.1"/>
    <property type="molecule type" value="Genomic_DNA"/>
</dbReference>
<evidence type="ECO:0000256" key="2">
    <source>
        <dbReference type="SAM" id="Phobius"/>
    </source>
</evidence>
<accession>A0AAV6JMX0</accession>
<feature type="transmembrane region" description="Helical" evidence="2">
    <location>
        <begin position="67"/>
        <end position="91"/>
    </location>
</feature>
<evidence type="ECO:0000256" key="1">
    <source>
        <dbReference type="SAM" id="MobiDB-lite"/>
    </source>
</evidence>
<organism evidence="3 4">
    <name type="scientific">Rhododendron griersonianum</name>
    <dbReference type="NCBI Taxonomy" id="479676"/>
    <lineage>
        <taxon>Eukaryota</taxon>
        <taxon>Viridiplantae</taxon>
        <taxon>Streptophyta</taxon>
        <taxon>Embryophyta</taxon>
        <taxon>Tracheophyta</taxon>
        <taxon>Spermatophyta</taxon>
        <taxon>Magnoliopsida</taxon>
        <taxon>eudicotyledons</taxon>
        <taxon>Gunneridae</taxon>
        <taxon>Pentapetalae</taxon>
        <taxon>asterids</taxon>
        <taxon>Ericales</taxon>
        <taxon>Ericaceae</taxon>
        <taxon>Ericoideae</taxon>
        <taxon>Rhodoreae</taxon>
        <taxon>Rhododendron</taxon>
    </lineage>
</organism>
<keyword evidence="2" id="KW-0812">Transmembrane</keyword>
<feature type="compositionally biased region" description="Basic and acidic residues" evidence="1">
    <location>
        <begin position="7"/>
        <end position="23"/>
    </location>
</feature>
<protein>
    <submittedName>
        <fullName evidence="3">Uncharacterized protein</fullName>
    </submittedName>
</protein>
<keyword evidence="4" id="KW-1185">Reference proteome</keyword>
<evidence type="ECO:0000313" key="4">
    <source>
        <dbReference type="Proteomes" id="UP000823749"/>
    </source>
</evidence>